<dbReference type="RefSeq" id="WP_067554548.1">
    <property type="nucleotide sequence ID" value="NZ_CANSHE010000037.1"/>
</dbReference>
<reference evidence="2 3" key="1">
    <citation type="journal article" date="2016" name="Gut Pathog.">
        <title>Whole genome sequencing of "Faecalibaculum rodentium" ALO17, isolated from C57BL/6J laboratory mouse feces.</title>
        <authorList>
            <person name="Lim S."/>
            <person name="Chang D.H."/>
            <person name="Ahn S."/>
            <person name="Kim B.C."/>
        </authorList>
    </citation>
    <scope>NUCLEOTIDE SEQUENCE [LARGE SCALE GENOMIC DNA]</scope>
    <source>
        <strain evidence="2 3">Alo17</strain>
    </source>
</reference>
<keyword evidence="3" id="KW-1185">Reference proteome</keyword>
<feature type="transmembrane region" description="Helical" evidence="1">
    <location>
        <begin position="7"/>
        <end position="24"/>
    </location>
</feature>
<sequence>MDLIQGIGLWLVVINLVTLALYGLDKKRAKSGQWRIPEQTLLLAAFAGGGAGALAGMELFRHKTRKPAFRILVPVSIGLWVVILAVAVWKTGGTL</sequence>
<dbReference type="EMBL" id="CP011391">
    <property type="protein sequence ID" value="AMK53436.1"/>
    <property type="molecule type" value="Genomic_DNA"/>
</dbReference>
<evidence type="ECO:0008006" key="4">
    <source>
        <dbReference type="Google" id="ProtNLM"/>
    </source>
</evidence>
<dbReference type="Pfam" id="PF06961">
    <property type="entry name" value="DUF1294"/>
    <property type="match status" value="1"/>
</dbReference>
<dbReference type="STRING" id="1702221.AALO17_03020"/>
<feature type="transmembrane region" description="Helical" evidence="1">
    <location>
        <begin position="68"/>
        <end position="89"/>
    </location>
</feature>
<dbReference type="Proteomes" id="UP000069771">
    <property type="component" value="Chromosome"/>
</dbReference>
<protein>
    <recommendedName>
        <fullName evidence="4">DUF1294 domain-containing protein</fullName>
    </recommendedName>
</protein>
<keyword evidence="1" id="KW-1133">Transmembrane helix</keyword>
<dbReference type="GeneID" id="78477174"/>
<dbReference type="InterPro" id="IPR010718">
    <property type="entry name" value="DUF1294"/>
</dbReference>
<gene>
    <name evidence="2" type="ORF">AALO17_03020</name>
</gene>
<dbReference type="AlphaFoldDB" id="A0A140DS09"/>
<keyword evidence="1" id="KW-0472">Membrane</keyword>
<evidence type="ECO:0000256" key="1">
    <source>
        <dbReference type="SAM" id="Phobius"/>
    </source>
</evidence>
<keyword evidence="1" id="KW-0812">Transmembrane</keyword>
<dbReference type="OrthoDB" id="1698854at2"/>
<evidence type="ECO:0000313" key="2">
    <source>
        <dbReference type="EMBL" id="AMK53436.1"/>
    </source>
</evidence>
<proteinExistence type="predicted"/>
<evidence type="ECO:0000313" key="3">
    <source>
        <dbReference type="Proteomes" id="UP000069771"/>
    </source>
</evidence>
<accession>A0A140DS09</accession>
<dbReference type="KEGG" id="fro:AALO17_03020"/>
<name>A0A140DS09_9FIRM</name>
<feature type="transmembrane region" description="Helical" evidence="1">
    <location>
        <begin position="36"/>
        <end position="56"/>
    </location>
</feature>
<organism evidence="2 3">
    <name type="scientific">Faecalibaculum rodentium</name>
    <dbReference type="NCBI Taxonomy" id="1702221"/>
    <lineage>
        <taxon>Bacteria</taxon>
        <taxon>Bacillati</taxon>
        <taxon>Bacillota</taxon>
        <taxon>Erysipelotrichia</taxon>
        <taxon>Erysipelotrichales</taxon>
        <taxon>Erysipelotrichaceae</taxon>
        <taxon>Faecalibaculum</taxon>
    </lineage>
</organism>